<dbReference type="Gramene" id="PRQ33255">
    <property type="protein sequence ID" value="PRQ33255"/>
    <property type="gene ID" value="RchiOBHm_Chr5g0055561"/>
</dbReference>
<evidence type="ECO:0000313" key="2">
    <source>
        <dbReference type="Proteomes" id="UP000238479"/>
    </source>
</evidence>
<organism evidence="1 2">
    <name type="scientific">Rosa chinensis</name>
    <name type="common">China rose</name>
    <dbReference type="NCBI Taxonomy" id="74649"/>
    <lineage>
        <taxon>Eukaryota</taxon>
        <taxon>Viridiplantae</taxon>
        <taxon>Streptophyta</taxon>
        <taxon>Embryophyta</taxon>
        <taxon>Tracheophyta</taxon>
        <taxon>Spermatophyta</taxon>
        <taxon>Magnoliopsida</taxon>
        <taxon>eudicotyledons</taxon>
        <taxon>Gunneridae</taxon>
        <taxon>Pentapetalae</taxon>
        <taxon>rosids</taxon>
        <taxon>fabids</taxon>
        <taxon>Rosales</taxon>
        <taxon>Rosaceae</taxon>
        <taxon>Rosoideae</taxon>
        <taxon>Rosoideae incertae sedis</taxon>
        <taxon>Rosa</taxon>
    </lineage>
</organism>
<evidence type="ECO:0000313" key="1">
    <source>
        <dbReference type="EMBL" id="PRQ33255.1"/>
    </source>
</evidence>
<dbReference type="EMBL" id="PDCK01000043">
    <property type="protein sequence ID" value="PRQ33255.1"/>
    <property type="molecule type" value="Genomic_DNA"/>
</dbReference>
<accession>A0A2P6QGE3</accession>
<gene>
    <name evidence="1" type="ORF">RchiOBHm_Chr5g0055561</name>
</gene>
<keyword evidence="2" id="KW-1185">Reference proteome</keyword>
<protein>
    <submittedName>
        <fullName evidence="1">Uncharacterized protein</fullName>
    </submittedName>
</protein>
<dbReference type="Proteomes" id="UP000238479">
    <property type="component" value="Chromosome 5"/>
</dbReference>
<proteinExistence type="predicted"/>
<comment type="caution">
    <text evidence="1">The sequence shown here is derived from an EMBL/GenBank/DDBJ whole genome shotgun (WGS) entry which is preliminary data.</text>
</comment>
<name>A0A2P6QGE3_ROSCH</name>
<dbReference type="AlphaFoldDB" id="A0A2P6QGE3"/>
<reference evidence="1 2" key="1">
    <citation type="journal article" date="2018" name="Nat. Genet.">
        <title>The Rosa genome provides new insights in the design of modern roses.</title>
        <authorList>
            <person name="Bendahmane M."/>
        </authorList>
    </citation>
    <scope>NUCLEOTIDE SEQUENCE [LARGE SCALE GENOMIC DNA]</scope>
    <source>
        <strain evidence="2">cv. Old Blush</strain>
    </source>
</reference>
<sequence>MAFFSFSEITGVGTLCNTPTRMNQKESGLRMLQMAFLFDNLGYLWRVDCETDLKFSSLQLRCMTYMCTGSTGRRVHKYM</sequence>